<proteinExistence type="predicted"/>
<name>M8DBZ0_9BACL</name>
<gene>
    <name evidence="1" type="ORF">I532_07360</name>
</gene>
<dbReference type="GeneID" id="89500336"/>
<evidence type="ECO:0000313" key="2">
    <source>
        <dbReference type="Proteomes" id="UP000012081"/>
    </source>
</evidence>
<dbReference type="STRING" id="1300222.I532_07360"/>
<dbReference type="AlphaFoldDB" id="M8DBZ0"/>
<comment type="caution">
    <text evidence="1">The sequence shown here is derived from an EMBL/GenBank/DDBJ whole genome shotgun (WGS) entry which is preliminary data.</text>
</comment>
<dbReference type="OrthoDB" id="2470547at2"/>
<protein>
    <submittedName>
        <fullName evidence="1">Uncharacterized protein</fullName>
    </submittedName>
</protein>
<dbReference type="RefSeq" id="WP_003387353.1">
    <property type="nucleotide sequence ID" value="NZ_APBN01000002.1"/>
</dbReference>
<dbReference type="EMBL" id="APBN01000002">
    <property type="protein sequence ID" value="EMT53814.1"/>
    <property type="molecule type" value="Genomic_DNA"/>
</dbReference>
<dbReference type="Proteomes" id="UP000012081">
    <property type="component" value="Unassembled WGS sequence"/>
</dbReference>
<evidence type="ECO:0000313" key="1">
    <source>
        <dbReference type="EMBL" id="EMT53814.1"/>
    </source>
</evidence>
<organism evidence="1 2">
    <name type="scientific">Brevibacillus borstelensis AK1</name>
    <dbReference type="NCBI Taxonomy" id="1300222"/>
    <lineage>
        <taxon>Bacteria</taxon>
        <taxon>Bacillati</taxon>
        <taxon>Bacillota</taxon>
        <taxon>Bacilli</taxon>
        <taxon>Bacillales</taxon>
        <taxon>Paenibacillaceae</taxon>
        <taxon>Brevibacillus</taxon>
    </lineage>
</organism>
<keyword evidence="2" id="KW-1185">Reference proteome</keyword>
<sequence>MKRVTFASAQELKEYCLEQELSLVVEYRDDQNKQRQVILSGERLEEAGMYLDRPKAEAYFRKDGVFHEVIAGWQDGG</sequence>
<accession>M8DBZ0</accession>
<reference evidence="1 2" key="1">
    <citation type="submission" date="2013-03" db="EMBL/GenBank/DDBJ databases">
        <title>Assembly of a new bacterial strain Brevibacillus borstelensis AK1.</title>
        <authorList>
            <person name="Rajan I."/>
            <person name="PoliReddy D."/>
            <person name="Sugumar T."/>
            <person name="Rathinam K."/>
            <person name="Alqarawi S."/>
            <person name="Khalil A.B."/>
            <person name="Sivakumar N."/>
        </authorList>
    </citation>
    <scope>NUCLEOTIDE SEQUENCE [LARGE SCALE GENOMIC DNA]</scope>
    <source>
        <strain evidence="1 2">AK1</strain>
    </source>
</reference>
<dbReference type="PATRIC" id="fig|1300222.3.peg.1511"/>